<proteinExistence type="predicted"/>
<evidence type="ECO:0008006" key="2">
    <source>
        <dbReference type="Google" id="ProtNLM"/>
    </source>
</evidence>
<gene>
    <name evidence="1" type="ORF">METZ01_LOCUS73487</name>
</gene>
<sequence>MPKWWEKEPLRFECQPDCFKCCLKPGIIYFDPEDIWKAADYLGISPSELKKTFLTRDDGKWVLEVGGDGAPCSFLTDTGCGIHDGKPKQCQSYPFWRENIDSKSMWKLVGGFCPGIDVGPMIEIGTIKSFLQKFRH</sequence>
<dbReference type="PANTHER" id="PTHR35866:SF1">
    <property type="entry name" value="YKGJ FAMILY CYSTEINE CLUSTER PROTEIN"/>
    <property type="match status" value="1"/>
</dbReference>
<dbReference type="PANTHER" id="PTHR35866">
    <property type="entry name" value="PUTATIVE-RELATED"/>
    <property type="match status" value="1"/>
</dbReference>
<accession>A0A381U2D7</accession>
<dbReference type="InterPro" id="IPR005358">
    <property type="entry name" value="Puta_zinc/iron-chelating_dom"/>
</dbReference>
<name>A0A381U2D7_9ZZZZ</name>
<protein>
    <recommendedName>
        <fullName evidence="2">Zinc/iron-chelating domain-containing protein</fullName>
    </recommendedName>
</protein>
<organism evidence="1">
    <name type="scientific">marine metagenome</name>
    <dbReference type="NCBI Taxonomy" id="408172"/>
    <lineage>
        <taxon>unclassified sequences</taxon>
        <taxon>metagenomes</taxon>
        <taxon>ecological metagenomes</taxon>
    </lineage>
</organism>
<dbReference type="AlphaFoldDB" id="A0A381U2D7"/>
<dbReference type="EMBL" id="UINC01005331">
    <property type="protein sequence ID" value="SVA20633.1"/>
    <property type="molecule type" value="Genomic_DNA"/>
</dbReference>
<evidence type="ECO:0000313" key="1">
    <source>
        <dbReference type="EMBL" id="SVA20633.1"/>
    </source>
</evidence>
<reference evidence="1" key="1">
    <citation type="submission" date="2018-05" db="EMBL/GenBank/DDBJ databases">
        <authorList>
            <person name="Lanie J.A."/>
            <person name="Ng W.-L."/>
            <person name="Kazmierczak K.M."/>
            <person name="Andrzejewski T.M."/>
            <person name="Davidsen T.M."/>
            <person name="Wayne K.J."/>
            <person name="Tettelin H."/>
            <person name="Glass J.I."/>
            <person name="Rusch D."/>
            <person name="Podicherti R."/>
            <person name="Tsui H.-C.T."/>
            <person name="Winkler M.E."/>
        </authorList>
    </citation>
    <scope>NUCLEOTIDE SEQUENCE</scope>
</reference>
<dbReference type="Pfam" id="PF03692">
    <property type="entry name" value="CxxCxxCC"/>
    <property type="match status" value="1"/>
</dbReference>